<dbReference type="Proteomes" id="UP001479436">
    <property type="component" value="Unassembled WGS sequence"/>
</dbReference>
<evidence type="ECO:0000313" key="10">
    <source>
        <dbReference type="EMBL" id="KAK9761803.1"/>
    </source>
</evidence>
<comment type="similarity">
    <text evidence="6">Belongs to the peptidase C19 family.</text>
</comment>
<feature type="domain" description="USP" evidence="9">
    <location>
        <begin position="106"/>
        <end position="488"/>
    </location>
</feature>
<evidence type="ECO:0000256" key="1">
    <source>
        <dbReference type="ARBA" id="ARBA00000707"/>
    </source>
</evidence>
<dbReference type="PROSITE" id="PS50053">
    <property type="entry name" value="UBIQUITIN_2"/>
    <property type="match status" value="1"/>
</dbReference>
<dbReference type="SUPFAM" id="SSF54236">
    <property type="entry name" value="Ubiquitin-like"/>
    <property type="match status" value="1"/>
</dbReference>
<keyword evidence="4 6" id="KW-0378">Hydrolase</keyword>
<proteinExistence type="inferred from homology"/>
<accession>A0ABR2WJV3</accession>
<dbReference type="CDD" id="cd02657">
    <property type="entry name" value="Peptidase_C19A"/>
    <property type="match status" value="1"/>
</dbReference>
<evidence type="ECO:0000256" key="5">
    <source>
        <dbReference type="ARBA" id="ARBA00022807"/>
    </source>
</evidence>
<evidence type="ECO:0000259" key="8">
    <source>
        <dbReference type="PROSITE" id="PS50053"/>
    </source>
</evidence>
<keyword evidence="3 6" id="KW-0833">Ubl conjugation pathway</keyword>
<dbReference type="GO" id="GO:0004843">
    <property type="term" value="F:cysteine-type deubiquitinase activity"/>
    <property type="evidence" value="ECO:0007669"/>
    <property type="project" value="UniProtKB-EC"/>
</dbReference>
<dbReference type="EMBL" id="JASJQH010001214">
    <property type="protein sequence ID" value="KAK9761803.1"/>
    <property type="molecule type" value="Genomic_DNA"/>
</dbReference>
<reference evidence="10 11" key="1">
    <citation type="submission" date="2023-04" db="EMBL/GenBank/DDBJ databases">
        <title>Genome of Basidiobolus ranarum AG-B5.</title>
        <authorList>
            <person name="Stajich J.E."/>
            <person name="Carter-House D."/>
            <person name="Gryganskyi A."/>
        </authorList>
    </citation>
    <scope>NUCLEOTIDE SEQUENCE [LARGE SCALE GENOMIC DNA]</scope>
    <source>
        <strain evidence="10 11">AG-B5</strain>
    </source>
</reference>
<dbReference type="PANTHER" id="PTHR43982">
    <property type="entry name" value="UBIQUITIN CARBOXYL-TERMINAL HYDROLASE"/>
    <property type="match status" value="1"/>
</dbReference>
<evidence type="ECO:0000256" key="4">
    <source>
        <dbReference type="ARBA" id="ARBA00022801"/>
    </source>
</evidence>
<protein>
    <recommendedName>
        <fullName evidence="6">Ubiquitin carboxyl-terminal hydrolase</fullName>
        <ecNumber evidence="6">3.4.19.12</ecNumber>
    </recommendedName>
</protein>
<keyword evidence="11" id="KW-1185">Reference proteome</keyword>
<organism evidence="10 11">
    <name type="scientific">Basidiobolus ranarum</name>
    <dbReference type="NCBI Taxonomy" id="34480"/>
    <lineage>
        <taxon>Eukaryota</taxon>
        <taxon>Fungi</taxon>
        <taxon>Fungi incertae sedis</taxon>
        <taxon>Zoopagomycota</taxon>
        <taxon>Entomophthoromycotina</taxon>
        <taxon>Basidiobolomycetes</taxon>
        <taxon>Basidiobolales</taxon>
        <taxon>Basidiobolaceae</taxon>
        <taxon>Basidiobolus</taxon>
    </lineage>
</organism>
<dbReference type="SUPFAM" id="SSF54001">
    <property type="entry name" value="Cysteine proteinases"/>
    <property type="match status" value="1"/>
</dbReference>
<dbReference type="InterPro" id="IPR038765">
    <property type="entry name" value="Papain-like_cys_pep_sf"/>
</dbReference>
<evidence type="ECO:0000256" key="6">
    <source>
        <dbReference type="RuleBase" id="RU366025"/>
    </source>
</evidence>
<dbReference type="PROSITE" id="PS50235">
    <property type="entry name" value="USP_3"/>
    <property type="match status" value="1"/>
</dbReference>
<evidence type="ECO:0000313" key="11">
    <source>
        <dbReference type="Proteomes" id="UP001479436"/>
    </source>
</evidence>
<keyword evidence="5 6" id="KW-0788">Thiol protease</keyword>
<dbReference type="PANTHER" id="PTHR43982:SF1">
    <property type="entry name" value="UBIQUITIN CARBOXYL-TERMINAL HYDROLASE 14"/>
    <property type="match status" value="1"/>
</dbReference>
<dbReference type="InterPro" id="IPR044635">
    <property type="entry name" value="UBP14-like"/>
</dbReference>
<evidence type="ECO:0000259" key="9">
    <source>
        <dbReference type="PROSITE" id="PS50235"/>
    </source>
</evidence>
<dbReference type="InterPro" id="IPR028889">
    <property type="entry name" value="USP"/>
</dbReference>
<dbReference type="EC" id="3.4.19.12" evidence="6"/>
<feature type="domain" description="Ubiquitin-like" evidence="8">
    <location>
        <begin position="4"/>
        <end position="73"/>
    </location>
</feature>
<dbReference type="InterPro" id="IPR018200">
    <property type="entry name" value="USP_CS"/>
</dbReference>
<evidence type="ECO:0000256" key="7">
    <source>
        <dbReference type="SAM" id="MobiDB-lite"/>
    </source>
</evidence>
<dbReference type="InterPro" id="IPR029071">
    <property type="entry name" value="Ubiquitin-like_domsf"/>
</dbReference>
<feature type="compositionally biased region" description="Polar residues" evidence="7">
    <location>
        <begin position="372"/>
        <end position="389"/>
    </location>
</feature>
<dbReference type="PROSITE" id="PS00973">
    <property type="entry name" value="USP_2"/>
    <property type="match status" value="1"/>
</dbReference>
<dbReference type="SMART" id="SM00213">
    <property type="entry name" value="UBQ"/>
    <property type="match status" value="1"/>
</dbReference>
<feature type="region of interest" description="Disordered" evidence="7">
    <location>
        <begin position="366"/>
        <end position="391"/>
    </location>
</feature>
<gene>
    <name evidence="10" type="primary">UBP6</name>
    <name evidence="10" type="ORF">K7432_013033</name>
</gene>
<dbReference type="PROSITE" id="PS00972">
    <property type="entry name" value="USP_1"/>
    <property type="match status" value="1"/>
</dbReference>
<name>A0ABR2WJV3_9FUNG</name>
<dbReference type="CDD" id="cd16104">
    <property type="entry name" value="Ubl_USP14_like"/>
    <property type="match status" value="1"/>
</dbReference>
<evidence type="ECO:0000256" key="2">
    <source>
        <dbReference type="ARBA" id="ARBA00022670"/>
    </source>
</evidence>
<dbReference type="Gene3D" id="3.90.70.10">
    <property type="entry name" value="Cysteine proteinases"/>
    <property type="match status" value="1"/>
</dbReference>
<dbReference type="Gene3D" id="3.10.20.90">
    <property type="entry name" value="Phosphatidylinositol 3-kinase Catalytic Subunit, Chain A, domain 1"/>
    <property type="match status" value="1"/>
</dbReference>
<keyword evidence="2 6" id="KW-0645">Protease</keyword>
<dbReference type="Pfam" id="PF00240">
    <property type="entry name" value="ubiquitin"/>
    <property type="match status" value="1"/>
</dbReference>
<evidence type="ECO:0000256" key="3">
    <source>
        <dbReference type="ARBA" id="ARBA00022786"/>
    </source>
</evidence>
<sequence>MPVLQVNVKWAGKKFENIELNPDESPALFKTQLYTLTGVEPERQKILVKGGTLKDDTDLNKLNLKPGHTFMMMGTAGELPKAPEKPVVFMEDMSDNELARALEVPMGLQNLGNTCYMNSTLQCLRVMPELKESLNQFNGNVVGGVDPSNNLVASLRDLFKQLDQSGDSIAPLVFLQMLRTVYPKFSQQEAGGIFMQQDAEECWTSLVSVLKEKLGSSTDAQNFVDQYMYGEFTTTLKCDENPEEEPSISAEQFSKLDCFISGQTNFMQQGITEGLEQKIEKNSPSLNRSASYTKSSKVSRLPAYLAVNFVRFFWKPTERIKTKILRRVKFPFDLDMTQFCTLDLQEKMAPVKDRLREIEDKRDAEIRKAKVTKNNPSTAESGAAQSSSAMEVDNPVKEVVSFDDIIHKDLASDIGCNPSGQYELCAVLTHMGRSADSGHYIAWVKQADSDDWLKYDDDKVSIVSQEEIGKLEGGGDWHIAYICLYRSKKLD</sequence>
<comment type="catalytic activity">
    <reaction evidence="1 6">
        <text>Thiol-dependent hydrolysis of ester, thioester, amide, peptide and isopeptide bonds formed by the C-terminal Gly of ubiquitin (a 76-residue protein attached to proteins as an intracellular targeting signal).</text>
        <dbReference type="EC" id="3.4.19.12"/>
    </reaction>
</comment>
<dbReference type="InterPro" id="IPR001394">
    <property type="entry name" value="Peptidase_C19_UCH"/>
</dbReference>
<dbReference type="InterPro" id="IPR000626">
    <property type="entry name" value="Ubiquitin-like_dom"/>
</dbReference>
<dbReference type="Pfam" id="PF00443">
    <property type="entry name" value="UCH"/>
    <property type="match status" value="1"/>
</dbReference>
<comment type="caution">
    <text evidence="10">The sequence shown here is derived from an EMBL/GenBank/DDBJ whole genome shotgun (WGS) entry which is preliminary data.</text>
</comment>